<comment type="similarity">
    <text evidence="1">Belongs to the peptidase C40 family.</text>
</comment>
<dbReference type="EMBL" id="JAGYPG010000002">
    <property type="protein sequence ID" value="MBS4195817.1"/>
    <property type="molecule type" value="Genomic_DNA"/>
</dbReference>
<proteinExistence type="inferred from homology"/>
<evidence type="ECO:0000313" key="8">
    <source>
        <dbReference type="Proteomes" id="UP000681414"/>
    </source>
</evidence>
<dbReference type="PANTHER" id="PTHR47053:SF1">
    <property type="entry name" value="MUREIN DD-ENDOPEPTIDASE MEPH-RELATED"/>
    <property type="match status" value="1"/>
</dbReference>
<comment type="caution">
    <text evidence="7">The sequence shown here is derived from an EMBL/GenBank/DDBJ whole genome shotgun (WGS) entry which is preliminary data.</text>
</comment>
<gene>
    <name evidence="7" type="ORF">KHA97_12185</name>
</gene>
<dbReference type="PANTHER" id="PTHR47053">
    <property type="entry name" value="MUREIN DD-ENDOPEPTIDASE MEPH-RELATED"/>
    <property type="match status" value="1"/>
</dbReference>
<dbReference type="Pfam" id="PF00877">
    <property type="entry name" value="NLPC_P60"/>
    <property type="match status" value="1"/>
</dbReference>
<evidence type="ECO:0000256" key="4">
    <source>
        <dbReference type="ARBA" id="ARBA00022807"/>
    </source>
</evidence>
<evidence type="ECO:0000259" key="6">
    <source>
        <dbReference type="PROSITE" id="PS51935"/>
    </source>
</evidence>
<dbReference type="InterPro" id="IPR038765">
    <property type="entry name" value="Papain-like_cys_pep_sf"/>
</dbReference>
<dbReference type="GO" id="GO:0008234">
    <property type="term" value="F:cysteine-type peptidase activity"/>
    <property type="evidence" value="ECO:0007669"/>
    <property type="project" value="UniProtKB-KW"/>
</dbReference>
<keyword evidence="5" id="KW-0732">Signal</keyword>
<name>A0A942TGN2_9BACI</name>
<dbReference type="PROSITE" id="PS51935">
    <property type="entry name" value="NLPC_P60"/>
    <property type="match status" value="1"/>
</dbReference>
<dbReference type="Gene3D" id="3.90.1720.10">
    <property type="entry name" value="endopeptidase domain like (from Nostoc punctiforme)"/>
    <property type="match status" value="1"/>
</dbReference>
<protein>
    <submittedName>
        <fullName evidence="7">C40 family peptidase</fullName>
    </submittedName>
</protein>
<evidence type="ECO:0000256" key="2">
    <source>
        <dbReference type="ARBA" id="ARBA00022670"/>
    </source>
</evidence>
<feature type="domain" description="NlpC/P60" evidence="6">
    <location>
        <begin position="33"/>
        <end position="154"/>
    </location>
</feature>
<dbReference type="Proteomes" id="UP000681414">
    <property type="component" value="Unassembled WGS sequence"/>
</dbReference>
<dbReference type="RefSeq" id="WP_213125007.1">
    <property type="nucleotide sequence ID" value="NZ_JAGYPG010000002.1"/>
</dbReference>
<dbReference type="SUPFAM" id="SSF54001">
    <property type="entry name" value="Cysteine proteinases"/>
    <property type="match status" value="1"/>
</dbReference>
<keyword evidence="3" id="KW-0378">Hydrolase</keyword>
<keyword evidence="2" id="KW-0645">Protease</keyword>
<evidence type="ECO:0000256" key="5">
    <source>
        <dbReference type="SAM" id="SignalP"/>
    </source>
</evidence>
<accession>A0A942TGN2</accession>
<dbReference type="InterPro" id="IPR000064">
    <property type="entry name" value="NLP_P60_dom"/>
</dbReference>
<keyword evidence="4" id="KW-0788">Thiol protease</keyword>
<dbReference type="AlphaFoldDB" id="A0A942TGN2"/>
<sequence>MSTFKKSLLSLLAVVMFTMFVIQPDAASAATKISSASAIISKGKEYIGIRYVYGGSTPKGFDCSGFTSYTFKQQDIPLPRTAAEQYKKGIAVEKNDLRPGDLVFFKTTNKPISHVGIYIGGNKFIHSAGKGVAITDINDPYYWKSRYVGARRIIQPLSARLLA</sequence>
<keyword evidence="8" id="KW-1185">Reference proteome</keyword>
<evidence type="ECO:0000313" key="7">
    <source>
        <dbReference type="EMBL" id="MBS4195817.1"/>
    </source>
</evidence>
<organism evidence="7 8">
    <name type="scientific">Lederbergia citri</name>
    <dbReference type="NCBI Taxonomy" id="2833580"/>
    <lineage>
        <taxon>Bacteria</taxon>
        <taxon>Bacillati</taxon>
        <taxon>Bacillota</taxon>
        <taxon>Bacilli</taxon>
        <taxon>Bacillales</taxon>
        <taxon>Bacillaceae</taxon>
        <taxon>Lederbergia</taxon>
    </lineage>
</organism>
<evidence type="ECO:0000256" key="1">
    <source>
        <dbReference type="ARBA" id="ARBA00007074"/>
    </source>
</evidence>
<dbReference type="GO" id="GO:0006508">
    <property type="term" value="P:proteolysis"/>
    <property type="evidence" value="ECO:0007669"/>
    <property type="project" value="UniProtKB-KW"/>
</dbReference>
<reference evidence="7 8" key="1">
    <citation type="submission" date="2021-05" db="EMBL/GenBank/DDBJ databases">
        <title>Novel Bacillus species.</title>
        <authorList>
            <person name="Liu G."/>
        </authorList>
    </citation>
    <scope>NUCLEOTIDE SEQUENCE [LARGE SCALE GENOMIC DNA]</scope>
    <source>
        <strain evidence="8">FJAT-49780</strain>
    </source>
</reference>
<dbReference type="InterPro" id="IPR051202">
    <property type="entry name" value="Peptidase_C40"/>
</dbReference>
<feature type="signal peptide" evidence="5">
    <location>
        <begin position="1"/>
        <end position="26"/>
    </location>
</feature>
<evidence type="ECO:0000256" key="3">
    <source>
        <dbReference type="ARBA" id="ARBA00022801"/>
    </source>
</evidence>
<feature type="chain" id="PRO_5039632285" evidence="5">
    <location>
        <begin position="27"/>
        <end position="163"/>
    </location>
</feature>